<comment type="caution">
    <text evidence="2">The sequence shown here is derived from an EMBL/GenBank/DDBJ whole genome shotgun (WGS) entry which is preliminary data.</text>
</comment>
<evidence type="ECO:0000313" key="3">
    <source>
        <dbReference type="Proteomes" id="UP000176005"/>
    </source>
</evidence>
<name>A0A1E7L0J4_9ACTN</name>
<evidence type="ECO:0000313" key="2">
    <source>
        <dbReference type="EMBL" id="OEV09698.1"/>
    </source>
</evidence>
<dbReference type="PROSITE" id="PS50075">
    <property type="entry name" value="CARRIER"/>
    <property type="match status" value="1"/>
</dbReference>
<dbReference type="EMBL" id="LJGW01000351">
    <property type="protein sequence ID" value="OEV09698.1"/>
    <property type="molecule type" value="Genomic_DNA"/>
</dbReference>
<dbReference type="AlphaFoldDB" id="A0A1E7L0J4"/>
<dbReference type="InterPro" id="IPR036736">
    <property type="entry name" value="ACP-like_sf"/>
</dbReference>
<dbReference type="Proteomes" id="UP000176005">
    <property type="component" value="Unassembled WGS sequence"/>
</dbReference>
<dbReference type="Pfam" id="PF00550">
    <property type="entry name" value="PP-binding"/>
    <property type="match status" value="1"/>
</dbReference>
<keyword evidence="3" id="KW-1185">Reference proteome</keyword>
<reference evidence="2 3" key="1">
    <citation type="journal article" date="2016" name="Front. Microbiol.">
        <title>Comparative Genomics Analysis of Streptomyces Species Reveals Their Adaptation to the Marine Environment and Their Diversity at the Genomic Level.</title>
        <authorList>
            <person name="Tian X."/>
            <person name="Zhang Z."/>
            <person name="Yang T."/>
            <person name="Chen M."/>
            <person name="Li J."/>
            <person name="Chen F."/>
            <person name="Yang J."/>
            <person name="Li W."/>
            <person name="Zhang B."/>
            <person name="Zhang Z."/>
            <person name="Wu J."/>
            <person name="Zhang C."/>
            <person name="Long L."/>
            <person name="Xiao J."/>
        </authorList>
    </citation>
    <scope>NUCLEOTIDE SEQUENCE [LARGE SCALE GENOMIC DNA]</scope>
    <source>
        <strain evidence="2 3">SCSIO 10429</strain>
    </source>
</reference>
<organism evidence="2 3">
    <name type="scientific">Streptomyces nanshensis</name>
    <dbReference type="NCBI Taxonomy" id="518642"/>
    <lineage>
        <taxon>Bacteria</taxon>
        <taxon>Bacillati</taxon>
        <taxon>Actinomycetota</taxon>
        <taxon>Actinomycetes</taxon>
        <taxon>Kitasatosporales</taxon>
        <taxon>Streptomycetaceae</taxon>
        <taxon>Streptomyces</taxon>
    </lineage>
</organism>
<proteinExistence type="predicted"/>
<dbReference type="Gene3D" id="1.10.1200.10">
    <property type="entry name" value="ACP-like"/>
    <property type="match status" value="1"/>
</dbReference>
<gene>
    <name evidence="2" type="ORF">AN218_20900</name>
</gene>
<dbReference type="SUPFAM" id="SSF47336">
    <property type="entry name" value="ACP-like"/>
    <property type="match status" value="1"/>
</dbReference>
<feature type="domain" description="Carrier" evidence="1">
    <location>
        <begin position="1"/>
        <end position="68"/>
    </location>
</feature>
<dbReference type="InterPro" id="IPR009081">
    <property type="entry name" value="PP-bd_ACP"/>
</dbReference>
<protein>
    <recommendedName>
        <fullName evidence="1">Carrier domain-containing protein</fullName>
    </recommendedName>
</protein>
<sequence length="74" mass="7859">MATAAEEGDPEPERDEDLFQSGLMDSLFALTLVTWTESTFGIDADLDDLDLTAFATVAKITDFVAAKQGEAASA</sequence>
<accession>A0A1E7L0J4</accession>
<evidence type="ECO:0000259" key="1">
    <source>
        <dbReference type="PROSITE" id="PS50075"/>
    </source>
</evidence>